<evidence type="ECO:0000313" key="1">
    <source>
        <dbReference type="EMBL" id="KAF9490491.1"/>
    </source>
</evidence>
<keyword evidence="2" id="KW-1185">Reference proteome</keyword>
<dbReference type="AlphaFoldDB" id="A0A9P6D2X8"/>
<sequence length="151" mass="17618">MPFTTDAAWPAGLLKIFEICRHELQSLENRYYGPYNKLLTYCFQLCSLSLPGFPSKFPPRETVDSVVSLIVFDIQRRPALIAEIRDDAWATKADLRFKADNQMRQQYDSMLHDRPLPRLWGLSLLGTSLPRLLWRYHPWQCCACFRGLPKP</sequence>
<evidence type="ECO:0000313" key="2">
    <source>
        <dbReference type="Proteomes" id="UP000807025"/>
    </source>
</evidence>
<dbReference type="OrthoDB" id="3255221at2759"/>
<comment type="caution">
    <text evidence="1">The sequence shown here is derived from an EMBL/GenBank/DDBJ whole genome shotgun (WGS) entry which is preliminary data.</text>
</comment>
<reference evidence="1" key="1">
    <citation type="submission" date="2020-11" db="EMBL/GenBank/DDBJ databases">
        <authorList>
            <consortium name="DOE Joint Genome Institute"/>
            <person name="Ahrendt S."/>
            <person name="Riley R."/>
            <person name="Andreopoulos W."/>
            <person name="Labutti K."/>
            <person name="Pangilinan J."/>
            <person name="Ruiz-Duenas F.J."/>
            <person name="Barrasa J.M."/>
            <person name="Sanchez-Garcia M."/>
            <person name="Camarero S."/>
            <person name="Miyauchi S."/>
            <person name="Serrano A."/>
            <person name="Linde D."/>
            <person name="Babiker R."/>
            <person name="Drula E."/>
            <person name="Ayuso-Fernandez I."/>
            <person name="Pacheco R."/>
            <person name="Padilla G."/>
            <person name="Ferreira P."/>
            <person name="Barriuso J."/>
            <person name="Kellner H."/>
            <person name="Castanera R."/>
            <person name="Alfaro M."/>
            <person name="Ramirez L."/>
            <person name="Pisabarro A.G."/>
            <person name="Kuo A."/>
            <person name="Tritt A."/>
            <person name="Lipzen A."/>
            <person name="He G."/>
            <person name="Yan M."/>
            <person name="Ng V."/>
            <person name="Cullen D."/>
            <person name="Martin F."/>
            <person name="Rosso M.-N."/>
            <person name="Henrissat B."/>
            <person name="Hibbett D."/>
            <person name="Martinez A.T."/>
            <person name="Grigoriev I.V."/>
        </authorList>
    </citation>
    <scope>NUCLEOTIDE SEQUENCE</scope>
    <source>
        <strain evidence="1">ATCC 90797</strain>
    </source>
</reference>
<organism evidence="1 2">
    <name type="scientific">Pleurotus eryngii</name>
    <name type="common">Boletus of the steppes</name>
    <dbReference type="NCBI Taxonomy" id="5323"/>
    <lineage>
        <taxon>Eukaryota</taxon>
        <taxon>Fungi</taxon>
        <taxon>Dikarya</taxon>
        <taxon>Basidiomycota</taxon>
        <taxon>Agaricomycotina</taxon>
        <taxon>Agaricomycetes</taxon>
        <taxon>Agaricomycetidae</taxon>
        <taxon>Agaricales</taxon>
        <taxon>Pleurotineae</taxon>
        <taxon>Pleurotaceae</taxon>
        <taxon>Pleurotus</taxon>
    </lineage>
</organism>
<accession>A0A9P6D2X8</accession>
<name>A0A9P6D2X8_PLEER</name>
<proteinExistence type="predicted"/>
<dbReference type="Proteomes" id="UP000807025">
    <property type="component" value="Unassembled WGS sequence"/>
</dbReference>
<gene>
    <name evidence="1" type="ORF">BDN71DRAFT_1523203</name>
</gene>
<dbReference type="EMBL" id="MU154640">
    <property type="protein sequence ID" value="KAF9490491.1"/>
    <property type="molecule type" value="Genomic_DNA"/>
</dbReference>
<protein>
    <submittedName>
        <fullName evidence="1">Uncharacterized protein</fullName>
    </submittedName>
</protein>